<dbReference type="Proteomes" id="UP001172673">
    <property type="component" value="Unassembled WGS sequence"/>
</dbReference>
<proteinExistence type="predicted"/>
<gene>
    <name evidence="1" type="ORF">H2200_012143</name>
</gene>
<protein>
    <submittedName>
        <fullName evidence="1">Uncharacterized protein</fullName>
    </submittedName>
</protein>
<sequence length="415" mass="46704">MPLGCQITGFTPVWPGDYDLSKKLLSEALQSSNIVSAYSILTVCARRMQLVSNQRNNHSLPEAYAAKAIKALRTVVEEKRQLSERLILDISYLVLSEVYVKAPRKPEVYGKMIKDLVVMYGGLHRINPFTAQACLAWDNLMSATTLVAPSLDPFRFPELLRPPSADSRLDAAEMRMDTYLQLQHLPDRVRIMATESQSFSRVIEAVQKLPRCAQDGIRSLVAQSSAKIFKVLTAPFLFTGDPMTVMRTDEIVATADANFMHVKVQMYLTWLWQSATAYLRLEADMMDSLYPTPIPARQTSKLRIQIEEILDTLAGRSWVFQDGLLLWLATVGGLAAETDAERQAYARLMTRSADHLFIEDELGLQSLLETFPPLQRIEEGSESHLWDLICSCRLSVDWNEDLPIASVYEPSPADA</sequence>
<dbReference type="PANTHER" id="PTHR37540">
    <property type="entry name" value="TRANSCRIPTION FACTOR (ACR-2), PUTATIVE-RELATED-RELATED"/>
    <property type="match status" value="1"/>
</dbReference>
<dbReference type="AlphaFoldDB" id="A0AA39CCN5"/>
<dbReference type="PANTHER" id="PTHR37540:SF5">
    <property type="entry name" value="TRANSCRIPTION FACTOR DOMAIN-CONTAINING PROTEIN"/>
    <property type="match status" value="1"/>
</dbReference>
<comment type="caution">
    <text evidence="1">The sequence shown here is derived from an EMBL/GenBank/DDBJ whole genome shotgun (WGS) entry which is preliminary data.</text>
</comment>
<dbReference type="EMBL" id="JAPDRK010000022">
    <property type="protein sequence ID" value="KAJ9603365.1"/>
    <property type="molecule type" value="Genomic_DNA"/>
</dbReference>
<keyword evidence="2" id="KW-1185">Reference proteome</keyword>
<reference evidence="1" key="1">
    <citation type="submission" date="2022-10" db="EMBL/GenBank/DDBJ databases">
        <title>Culturing micro-colonial fungi from biological soil crusts in the Mojave desert and describing Neophaeococcomyces mojavensis, and introducing the new genera and species Taxawa tesnikishii.</title>
        <authorList>
            <person name="Kurbessoian T."/>
            <person name="Stajich J.E."/>
        </authorList>
    </citation>
    <scope>NUCLEOTIDE SEQUENCE</scope>
    <source>
        <strain evidence="1">TK_41</strain>
    </source>
</reference>
<name>A0AA39CCN5_9EURO</name>
<evidence type="ECO:0000313" key="1">
    <source>
        <dbReference type="EMBL" id="KAJ9603365.1"/>
    </source>
</evidence>
<evidence type="ECO:0000313" key="2">
    <source>
        <dbReference type="Proteomes" id="UP001172673"/>
    </source>
</evidence>
<organism evidence="1 2">
    <name type="scientific">Cladophialophora chaetospira</name>
    <dbReference type="NCBI Taxonomy" id="386627"/>
    <lineage>
        <taxon>Eukaryota</taxon>
        <taxon>Fungi</taxon>
        <taxon>Dikarya</taxon>
        <taxon>Ascomycota</taxon>
        <taxon>Pezizomycotina</taxon>
        <taxon>Eurotiomycetes</taxon>
        <taxon>Chaetothyriomycetidae</taxon>
        <taxon>Chaetothyriales</taxon>
        <taxon>Herpotrichiellaceae</taxon>
        <taxon>Cladophialophora</taxon>
    </lineage>
</organism>
<accession>A0AA39CCN5</accession>